<evidence type="ECO:0000256" key="8">
    <source>
        <dbReference type="ARBA" id="ARBA00022989"/>
    </source>
</evidence>
<feature type="transmembrane region" description="Helical" evidence="13">
    <location>
        <begin position="522"/>
        <end position="545"/>
    </location>
</feature>
<keyword evidence="18" id="KW-1185">Reference proteome</keyword>
<feature type="domain" description="Membrane insertase YidC/Oxa/ALB C-terminal" evidence="15">
    <location>
        <begin position="364"/>
        <end position="559"/>
    </location>
</feature>
<keyword evidence="7 13" id="KW-0653">Protein transport</keyword>
<keyword evidence="6 13" id="KW-0812">Transmembrane</keyword>
<evidence type="ECO:0000256" key="1">
    <source>
        <dbReference type="ARBA" id="ARBA00004429"/>
    </source>
</evidence>
<evidence type="ECO:0000256" key="10">
    <source>
        <dbReference type="ARBA" id="ARBA00023186"/>
    </source>
</evidence>
<dbReference type="PANTHER" id="PTHR12428">
    <property type="entry name" value="OXA1"/>
    <property type="match status" value="1"/>
</dbReference>
<evidence type="ECO:0000256" key="14">
    <source>
        <dbReference type="SAM" id="Coils"/>
    </source>
</evidence>
<feature type="transmembrane region" description="Helical" evidence="13">
    <location>
        <begin position="364"/>
        <end position="384"/>
    </location>
</feature>
<evidence type="ECO:0000256" key="3">
    <source>
        <dbReference type="ARBA" id="ARBA00015325"/>
    </source>
</evidence>
<dbReference type="InterPro" id="IPR038221">
    <property type="entry name" value="YidC_periplasmic_sf"/>
</dbReference>
<evidence type="ECO:0000256" key="5">
    <source>
        <dbReference type="ARBA" id="ARBA00022475"/>
    </source>
</evidence>
<evidence type="ECO:0000256" key="13">
    <source>
        <dbReference type="HAMAP-Rule" id="MF_01810"/>
    </source>
</evidence>
<feature type="transmembrane region" description="Helical" evidence="13">
    <location>
        <begin position="6"/>
        <end position="23"/>
    </location>
</feature>
<dbReference type="InterPro" id="IPR028053">
    <property type="entry name" value="Membr_insert_YidC_N"/>
</dbReference>
<comment type="similarity">
    <text evidence="2 13">Belongs to the OXA1/ALB3/YidC family. Type 1 subfamily.</text>
</comment>
<accession>A0A6M0II36</accession>
<reference evidence="17 18" key="1">
    <citation type="submission" date="2020-02" db="EMBL/GenBank/DDBJ databases">
        <title>Draft genome sequence of two Spirosoma agri KCTC 52727 and Spirosoma terrae KCTC 52035.</title>
        <authorList>
            <person name="Rojas J."/>
            <person name="Ambika Manirajan B."/>
            <person name="Ratering S."/>
            <person name="Suarez C."/>
            <person name="Schnell S."/>
        </authorList>
    </citation>
    <scope>NUCLEOTIDE SEQUENCE [LARGE SCALE GENOMIC DNA]</scope>
    <source>
        <strain evidence="17 18">KCTC 52727</strain>
    </source>
</reference>
<keyword evidence="8 13" id="KW-1133">Transmembrane helix</keyword>
<feature type="domain" description="Membrane insertase YidC N-terminal" evidence="16">
    <location>
        <begin position="81"/>
        <end position="350"/>
    </location>
</feature>
<evidence type="ECO:0000313" key="17">
    <source>
        <dbReference type="EMBL" id="NEU67355.1"/>
    </source>
</evidence>
<name>A0A6M0II36_9BACT</name>
<dbReference type="InterPro" id="IPR001708">
    <property type="entry name" value="YidC/ALB3/OXA1/COX18"/>
</dbReference>
<dbReference type="InterPro" id="IPR019998">
    <property type="entry name" value="Membr_insert_YidC"/>
</dbReference>
<evidence type="ECO:0000256" key="2">
    <source>
        <dbReference type="ARBA" id="ARBA00010527"/>
    </source>
</evidence>
<dbReference type="NCBIfam" id="NF002356">
    <property type="entry name" value="PRK01318.2-3"/>
    <property type="match status" value="1"/>
</dbReference>
<dbReference type="Gene3D" id="2.70.98.90">
    <property type="match status" value="1"/>
</dbReference>
<feature type="coiled-coil region" evidence="14">
    <location>
        <begin position="589"/>
        <end position="616"/>
    </location>
</feature>
<dbReference type="CDD" id="cd19961">
    <property type="entry name" value="EcYidC-like_peri"/>
    <property type="match status" value="1"/>
</dbReference>
<dbReference type="AlphaFoldDB" id="A0A6M0II36"/>
<dbReference type="GO" id="GO:0005886">
    <property type="term" value="C:plasma membrane"/>
    <property type="evidence" value="ECO:0007669"/>
    <property type="project" value="UniProtKB-SubCell"/>
</dbReference>
<proteinExistence type="inferred from homology"/>
<feature type="transmembrane region" description="Helical" evidence="13">
    <location>
        <begin position="429"/>
        <end position="451"/>
    </location>
</feature>
<keyword evidence="4 13" id="KW-0813">Transport</keyword>
<feature type="transmembrane region" description="Helical" evidence="13">
    <location>
        <begin position="472"/>
        <end position="502"/>
    </location>
</feature>
<evidence type="ECO:0000259" key="16">
    <source>
        <dbReference type="Pfam" id="PF14849"/>
    </source>
</evidence>
<comment type="subunit">
    <text evidence="13">Interacts with the Sec translocase complex via SecD. Specifically interacts with transmembrane segments of nascent integral membrane proteins during membrane integration.</text>
</comment>
<dbReference type="Pfam" id="PF14849">
    <property type="entry name" value="YidC_periplas"/>
    <property type="match status" value="1"/>
</dbReference>
<dbReference type="InterPro" id="IPR028055">
    <property type="entry name" value="YidC/Oxa/ALB_C"/>
</dbReference>
<dbReference type="GO" id="GO:0015031">
    <property type="term" value="P:protein transport"/>
    <property type="evidence" value="ECO:0007669"/>
    <property type="project" value="UniProtKB-KW"/>
</dbReference>
<evidence type="ECO:0000313" key="18">
    <source>
        <dbReference type="Proteomes" id="UP000477386"/>
    </source>
</evidence>
<comment type="subcellular location">
    <subcellularLocation>
        <location evidence="1">Cell inner membrane</location>
        <topology evidence="1">Multi-pass membrane protein</topology>
    </subcellularLocation>
    <subcellularLocation>
        <location evidence="13">Cell membrane</location>
        <topology evidence="13">Multi-pass membrane protein</topology>
    </subcellularLocation>
</comment>
<protein>
    <recommendedName>
        <fullName evidence="3 13">Membrane protein insertase YidC</fullName>
    </recommendedName>
    <alternativeName>
        <fullName evidence="12 13">Foldase YidC</fullName>
    </alternativeName>
    <alternativeName>
        <fullName evidence="11 13">Membrane integrase YidC</fullName>
    </alternativeName>
    <alternativeName>
        <fullName evidence="13">Membrane protein YidC</fullName>
    </alternativeName>
</protein>
<evidence type="ECO:0000256" key="9">
    <source>
        <dbReference type="ARBA" id="ARBA00023136"/>
    </source>
</evidence>
<dbReference type="PRINTS" id="PR00701">
    <property type="entry name" value="60KDINNERMP"/>
</dbReference>
<dbReference type="NCBIfam" id="TIGR03593">
    <property type="entry name" value="yidC_nterm"/>
    <property type="match status" value="1"/>
</dbReference>
<dbReference type="Pfam" id="PF02096">
    <property type="entry name" value="60KD_IMP"/>
    <property type="match status" value="1"/>
</dbReference>
<dbReference type="Proteomes" id="UP000477386">
    <property type="component" value="Unassembled WGS sequence"/>
</dbReference>
<comment type="caution">
    <text evidence="17">The sequence shown here is derived from an EMBL/GenBank/DDBJ whole genome shotgun (WGS) entry which is preliminary data.</text>
</comment>
<keyword evidence="14" id="KW-0175">Coiled coil</keyword>
<dbReference type="EMBL" id="JAAGNZ010000001">
    <property type="protein sequence ID" value="NEU67355.1"/>
    <property type="molecule type" value="Genomic_DNA"/>
</dbReference>
<keyword evidence="10 13" id="KW-0143">Chaperone</keyword>
<dbReference type="InterPro" id="IPR047196">
    <property type="entry name" value="YidC_ALB_C"/>
</dbReference>
<keyword evidence="5 13" id="KW-1003">Cell membrane</keyword>
<dbReference type="PANTHER" id="PTHR12428:SF65">
    <property type="entry name" value="CYTOCHROME C OXIDASE ASSEMBLY PROTEIN COX18, MITOCHONDRIAL"/>
    <property type="match status" value="1"/>
</dbReference>
<dbReference type="RefSeq" id="WP_164037192.1">
    <property type="nucleotide sequence ID" value="NZ_JAAGNZ010000001.1"/>
</dbReference>
<gene>
    <name evidence="13 17" type="primary">yidC</name>
    <name evidence="17" type="ORF">GK091_10715</name>
</gene>
<keyword evidence="9 13" id="KW-0472">Membrane</keyword>
<dbReference type="NCBIfam" id="TIGR03592">
    <property type="entry name" value="yidC_oxa1_cterm"/>
    <property type="match status" value="1"/>
</dbReference>
<evidence type="ECO:0000259" key="15">
    <source>
        <dbReference type="Pfam" id="PF02096"/>
    </source>
</evidence>
<evidence type="ECO:0000256" key="6">
    <source>
        <dbReference type="ARBA" id="ARBA00022692"/>
    </source>
</evidence>
<dbReference type="GO" id="GO:0032977">
    <property type="term" value="F:membrane insertase activity"/>
    <property type="evidence" value="ECO:0007669"/>
    <property type="project" value="InterPro"/>
</dbReference>
<evidence type="ECO:0000256" key="11">
    <source>
        <dbReference type="ARBA" id="ARBA00033245"/>
    </source>
</evidence>
<sequence length="617" mass="68981">MDRNQIIGIVLILAMLVGYQLLVPKPAPEKKAAQITQTTKPTTASGAEAAISKAEQPLDSAAAKAQFGDFATVASGEARDIVVDNKDIKVTFSTQGGRVKEVILKNYKTYDQKPLVLIDDQSSKTLLELPTNRGKVDLHQLYYQTTAQSGTVGGQPQQIVFRAEVAPGQSVEQVYTIPTEGYVLEYGLKLNGLANTVTNDNIRFFWEDKMRQYENDLSNNRRAATIDYLTADENFEKLTEGESNQEVTVEEPVQWFTVKHKYFLAGFVAKNSPMPKANFKTLVDPADSSVVKTAVADVTLPMADVKAGKGQYKFYYGPNDFQLLGSVAPEFDQNVYLGYSILKPINKYFFVPVFNLLEKFISNYGLLIIALVVFVKLLLTPLTYKSYVSMAKMRVLAPEIAEIKERVGEDMTKQQSEQMKLYQEVGVSPLNGCIPVLATMPILFALFMLFPNLIELRQKPFLWASDLSTYDAFITFPTIPFIGGHLSLFTVLMTASSIAYAYYNNQTTPTQPGPVNMKALSYIFPLMFMFVLNSYPAGLTFYYFVSNVVTITQQQLIRRFVDEDKIKAVLDENRRKNANGEGKKPGGFQALLQKQLAAADEARKQAEEAQRKAKQKK</sequence>
<organism evidence="17 18">
    <name type="scientific">Spirosoma agri</name>
    <dbReference type="NCBI Taxonomy" id="1987381"/>
    <lineage>
        <taxon>Bacteria</taxon>
        <taxon>Pseudomonadati</taxon>
        <taxon>Bacteroidota</taxon>
        <taxon>Cytophagia</taxon>
        <taxon>Cytophagales</taxon>
        <taxon>Cytophagaceae</taxon>
        <taxon>Spirosoma</taxon>
    </lineage>
</organism>
<evidence type="ECO:0000256" key="4">
    <source>
        <dbReference type="ARBA" id="ARBA00022448"/>
    </source>
</evidence>
<dbReference type="GO" id="GO:0051205">
    <property type="term" value="P:protein insertion into membrane"/>
    <property type="evidence" value="ECO:0007669"/>
    <property type="project" value="TreeGrafter"/>
</dbReference>
<comment type="function">
    <text evidence="13">Required for the insertion and/or proper folding and/or complex formation of integral membrane proteins into the membrane. Involved in integration of membrane proteins that insert both dependently and independently of the Sec translocase complex, as well as at least some lipoproteins. Aids folding of multispanning membrane proteins.</text>
</comment>
<evidence type="ECO:0000256" key="7">
    <source>
        <dbReference type="ARBA" id="ARBA00022927"/>
    </source>
</evidence>
<dbReference type="CDD" id="cd20070">
    <property type="entry name" value="5TM_YidC_Alb3"/>
    <property type="match status" value="1"/>
</dbReference>
<dbReference type="HAMAP" id="MF_01810">
    <property type="entry name" value="YidC_type1"/>
    <property type="match status" value="1"/>
</dbReference>
<evidence type="ECO:0000256" key="12">
    <source>
        <dbReference type="ARBA" id="ARBA00033342"/>
    </source>
</evidence>